<dbReference type="EMBL" id="OCSU01000003">
    <property type="protein sequence ID" value="SOE88655.1"/>
    <property type="molecule type" value="Genomic_DNA"/>
</dbReference>
<evidence type="ECO:0000259" key="2">
    <source>
        <dbReference type="Pfam" id="PF00857"/>
    </source>
</evidence>
<dbReference type="PANTHER" id="PTHR43540">
    <property type="entry name" value="PEROXYUREIDOACRYLATE/UREIDOACRYLATE AMIDOHYDROLASE-RELATED"/>
    <property type="match status" value="1"/>
</dbReference>
<dbReference type="PANTHER" id="PTHR43540:SF9">
    <property type="entry name" value="FAMILY HYDROLASE, PUTATIVE (AFU_ORTHOLOGUE AFUA_2G08700)-RELATED"/>
    <property type="match status" value="1"/>
</dbReference>
<protein>
    <submittedName>
        <fullName evidence="3">Nicotinamidase-related amidase</fullName>
    </submittedName>
</protein>
<reference evidence="3 4" key="1">
    <citation type="submission" date="2017-09" db="EMBL/GenBank/DDBJ databases">
        <authorList>
            <person name="Varghese N."/>
            <person name="Submissions S."/>
        </authorList>
    </citation>
    <scope>NUCLEOTIDE SEQUENCE [LARGE SCALE GENOMIC DNA]</scope>
    <source>
        <strain evidence="3 4">OK806</strain>
    </source>
</reference>
<sequence>MNEIVNATSMPCTPDDALHERRNERLAMRMKAASIDRGSQPLLFHIPLRHALENTLENGQNPDTTALSGALGVFAQTRWSATQTLVDMAPTTPSPRIATLDSEPQQVRFDIEKAAVVVIDMQNDFCTKGGWVAHLGGDYEADRAPIAPLQRLLPIARRQGVPVIWVNWGNRPDLANMPPNQLHLYKPTGTGIGLGEPLPGHGARVLEKDSWAAAVVDELAPEPQDIRVDKYRISGFWDTPLDSILRNLGTRTVFFAGVNTDQCVLHTLTDANFLGYGCVMLSDCCATSSPAFCTEATIWNVKKCFGFVATSSQLAGALQGETR</sequence>
<dbReference type="AlphaFoldDB" id="A0A7Z7IDI4"/>
<feature type="domain" description="Isochorismatase-like" evidence="2">
    <location>
        <begin position="115"/>
        <end position="312"/>
    </location>
</feature>
<comment type="caution">
    <text evidence="3">The sequence shown here is derived from an EMBL/GenBank/DDBJ whole genome shotgun (WGS) entry which is preliminary data.</text>
</comment>
<proteinExistence type="predicted"/>
<dbReference type="InterPro" id="IPR050272">
    <property type="entry name" value="Isochorismatase-like_hydrls"/>
</dbReference>
<dbReference type="InterPro" id="IPR036380">
    <property type="entry name" value="Isochorismatase-like_sf"/>
</dbReference>
<dbReference type="CDD" id="cd00431">
    <property type="entry name" value="cysteine_hydrolases"/>
    <property type="match status" value="1"/>
</dbReference>
<dbReference type="GO" id="GO:0016787">
    <property type="term" value="F:hydrolase activity"/>
    <property type="evidence" value="ECO:0007669"/>
    <property type="project" value="UniProtKB-KW"/>
</dbReference>
<gene>
    <name evidence="3" type="ORF">SAMN05446927_7275</name>
</gene>
<organism evidence="3 4">
    <name type="scientific">Caballeronia arationis</name>
    <dbReference type="NCBI Taxonomy" id="1777142"/>
    <lineage>
        <taxon>Bacteria</taxon>
        <taxon>Pseudomonadati</taxon>
        <taxon>Pseudomonadota</taxon>
        <taxon>Betaproteobacteria</taxon>
        <taxon>Burkholderiales</taxon>
        <taxon>Burkholderiaceae</taxon>
        <taxon>Caballeronia</taxon>
    </lineage>
</organism>
<dbReference type="InterPro" id="IPR000868">
    <property type="entry name" value="Isochorismatase-like_dom"/>
</dbReference>
<dbReference type="Proteomes" id="UP000219522">
    <property type="component" value="Unassembled WGS sequence"/>
</dbReference>
<accession>A0A7Z7IDI4</accession>
<dbReference type="Gene3D" id="3.40.50.850">
    <property type="entry name" value="Isochorismatase-like"/>
    <property type="match status" value="1"/>
</dbReference>
<keyword evidence="4" id="KW-1185">Reference proteome</keyword>
<evidence type="ECO:0000256" key="1">
    <source>
        <dbReference type="ARBA" id="ARBA00022801"/>
    </source>
</evidence>
<dbReference type="SUPFAM" id="SSF52499">
    <property type="entry name" value="Isochorismatase-like hydrolases"/>
    <property type="match status" value="1"/>
</dbReference>
<evidence type="ECO:0000313" key="3">
    <source>
        <dbReference type="EMBL" id="SOE88655.1"/>
    </source>
</evidence>
<name>A0A7Z7IDI4_9BURK</name>
<evidence type="ECO:0000313" key="4">
    <source>
        <dbReference type="Proteomes" id="UP000219522"/>
    </source>
</evidence>
<keyword evidence="1" id="KW-0378">Hydrolase</keyword>
<dbReference type="Pfam" id="PF00857">
    <property type="entry name" value="Isochorismatase"/>
    <property type="match status" value="1"/>
</dbReference>